<dbReference type="InterPro" id="IPR039551">
    <property type="entry name" value="Cho/carn_acyl_trans"/>
</dbReference>
<feature type="domain" description="Choline/carnitine acyltransferase" evidence="6">
    <location>
        <begin position="78"/>
        <end position="724"/>
    </location>
</feature>
<organism evidence="7 8">
    <name type="scientific">Ceraceosorus bombacis</name>
    <dbReference type="NCBI Taxonomy" id="401625"/>
    <lineage>
        <taxon>Eukaryota</taxon>
        <taxon>Fungi</taxon>
        <taxon>Dikarya</taxon>
        <taxon>Basidiomycota</taxon>
        <taxon>Ustilaginomycotina</taxon>
        <taxon>Exobasidiomycetes</taxon>
        <taxon>Ceraceosorales</taxon>
        <taxon>Ceraceosoraceae</taxon>
        <taxon>Ceraceosorus</taxon>
    </lineage>
</organism>
<dbReference type="EMBL" id="CCYA01000243">
    <property type="protein sequence ID" value="CEH14497.1"/>
    <property type="molecule type" value="Genomic_DNA"/>
</dbReference>
<dbReference type="PANTHER" id="PTHR22589">
    <property type="entry name" value="CARNITINE O-ACYLTRANSFERASE"/>
    <property type="match status" value="1"/>
</dbReference>
<evidence type="ECO:0000313" key="8">
    <source>
        <dbReference type="Proteomes" id="UP000054845"/>
    </source>
</evidence>
<evidence type="ECO:0000313" key="7">
    <source>
        <dbReference type="EMBL" id="CEH14497.1"/>
    </source>
</evidence>
<dbReference type="GO" id="GO:0016746">
    <property type="term" value="F:acyltransferase activity"/>
    <property type="evidence" value="ECO:0007669"/>
    <property type="project" value="UniProtKB-KW"/>
</dbReference>
<dbReference type="OrthoDB" id="240216at2759"/>
<dbReference type="Gene3D" id="3.30.559.10">
    <property type="entry name" value="Chloramphenicol acetyltransferase-like domain"/>
    <property type="match status" value="1"/>
</dbReference>
<proteinExistence type="inferred from homology"/>
<keyword evidence="8" id="KW-1185">Reference proteome</keyword>
<keyword evidence="3 5" id="KW-0012">Acyltransferase</keyword>
<dbReference type="InterPro" id="IPR000542">
    <property type="entry name" value="Carn_acyl_trans"/>
</dbReference>
<name>A0A0P1BEN6_9BASI</name>
<dbReference type="Gene3D" id="3.30.559.70">
    <property type="entry name" value="Choline/Carnitine o-acyltransferase, domain 2"/>
    <property type="match status" value="1"/>
</dbReference>
<dbReference type="InterPro" id="IPR042231">
    <property type="entry name" value="Cho/carn_acyl_trans_2"/>
</dbReference>
<dbReference type="InterPro" id="IPR023213">
    <property type="entry name" value="CAT-like_dom_sf"/>
</dbReference>
<feature type="active site" description="Proton acceptor" evidence="4">
    <location>
        <position position="440"/>
    </location>
</feature>
<sequence>MLVATRKVFSAVRTHSRSAHIPAKNVHLTFPTAFPPIVPARRSLSTSFPAMFALTPFRGAPGSAPPKTFSRQGELPRLPVPTLEETFPRYLKSLEPVLRQKEELGQLASGATAASELQKRAEWAQEAMKEGSLARKLQQRLIDVDRTTPDNWLDDRYWLQKAYHEWRVPLLVNSNWWLMFRADPNTPAADLELGKVQPERYGALTPSEDFSVALGAKEWKGQQWGIRRATWITGRLLEFKRRLDHQEIMPDASRSSAFCMHQYTRLFGVSRIPAIPHDWNTATPHPTVARHVCVMARNNFYQVEVLGQDGVTRPLEEIEKAFSDIVEDAKKADGDAVGILTADDRDTWARAREHLLAISKVNRATLGALEDCLFVVSLDSSVLPNVSGHPEPVTTATPASVDAHARNIAGAGRGGHNRWFDKALSVVMEPNGRGGINGEHSPCDALIPSIVIDFALAEPAPQPDQPFPNSIAPAGPAGATASWKKLQWELDDKAHASIASSAAAARQLVSTSDIGMLWYDEYGAEWIKKVAKQSPDAFLQMALQLAYANVKGYQSPTYETASTRVFKHGRTDVIRSFSNEAYEFVRAVREKKPASEIYRLLSAACQSHNAQTRAASTGKGFDRHLTGLRLAYNPEEDGTPEEACEAGARILLGDELLGESQTWKLSTSGLSSGLRFCGTGFGSGFEDGVGTNYLAGGQLLKFGLETKHSPMNAKDPTATFAKALVDALRSMKEICEKEAPAATEGETKGKL</sequence>
<reference evidence="7 8" key="1">
    <citation type="submission" date="2014-09" db="EMBL/GenBank/DDBJ databases">
        <authorList>
            <person name="Magalhaes I.L.F."/>
            <person name="Oliveira U."/>
            <person name="Santos F.R."/>
            <person name="Vidigal T.H.D.A."/>
            <person name="Brescovit A.D."/>
            <person name="Santos A.J."/>
        </authorList>
    </citation>
    <scope>NUCLEOTIDE SEQUENCE [LARGE SCALE GENOMIC DNA]</scope>
</reference>
<protein>
    <submittedName>
        <fullName evidence="7">Related to cat2-carnitine o-acetyltransferase</fullName>
    </submittedName>
</protein>
<dbReference type="PROSITE" id="PS00440">
    <property type="entry name" value="ACYLTRANSF_C_2"/>
    <property type="match status" value="1"/>
</dbReference>
<dbReference type="STRING" id="401625.A0A0P1BEN6"/>
<evidence type="ECO:0000256" key="3">
    <source>
        <dbReference type="ARBA" id="ARBA00023315"/>
    </source>
</evidence>
<evidence type="ECO:0000256" key="4">
    <source>
        <dbReference type="PIRSR" id="PIRSR600542-1"/>
    </source>
</evidence>
<keyword evidence="2 5" id="KW-0808">Transferase</keyword>
<evidence type="ECO:0000256" key="5">
    <source>
        <dbReference type="RuleBase" id="RU003801"/>
    </source>
</evidence>
<dbReference type="PANTHER" id="PTHR22589:SF107">
    <property type="entry name" value="CHOLINE_CARNITINE ACYLTRANSFERASE DOMAIN-CONTAINING PROTEIN"/>
    <property type="match status" value="1"/>
</dbReference>
<evidence type="ECO:0000256" key="2">
    <source>
        <dbReference type="ARBA" id="ARBA00022679"/>
    </source>
</evidence>
<dbReference type="AlphaFoldDB" id="A0A0P1BEN6"/>
<dbReference type="SUPFAM" id="SSF52777">
    <property type="entry name" value="CoA-dependent acyltransferases"/>
    <property type="match status" value="2"/>
</dbReference>
<comment type="similarity">
    <text evidence="1 5">Belongs to the carnitine/choline acetyltransferase family.</text>
</comment>
<dbReference type="Proteomes" id="UP000054845">
    <property type="component" value="Unassembled WGS sequence"/>
</dbReference>
<evidence type="ECO:0000259" key="6">
    <source>
        <dbReference type="Pfam" id="PF00755"/>
    </source>
</evidence>
<evidence type="ECO:0000256" key="1">
    <source>
        <dbReference type="ARBA" id="ARBA00005232"/>
    </source>
</evidence>
<accession>A0A0P1BEN6</accession>
<dbReference type="Pfam" id="PF00755">
    <property type="entry name" value="Carn_acyltransf"/>
    <property type="match status" value="1"/>
</dbReference>